<dbReference type="GO" id="GO:0008762">
    <property type="term" value="F:UDP-N-acetylmuramate dehydrogenase activity"/>
    <property type="evidence" value="ECO:0007669"/>
    <property type="project" value="UniProtKB-EC"/>
</dbReference>
<dbReference type="Pfam" id="PF01565">
    <property type="entry name" value="FAD_binding_4"/>
    <property type="match status" value="1"/>
</dbReference>
<evidence type="ECO:0000256" key="18">
    <source>
        <dbReference type="ARBA" id="ARBA00031026"/>
    </source>
</evidence>
<keyword evidence="9 20" id="KW-0132">Cell division</keyword>
<dbReference type="InterPro" id="IPR016166">
    <property type="entry name" value="FAD-bd_PCMH"/>
</dbReference>
<keyword evidence="8 20" id="KW-0963">Cytoplasm</keyword>
<keyword evidence="11 20" id="KW-0274">FAD</keyword>
<keyword evidence="10 20" id="KW-0285">Flavoprotein</keyword>
<comment type="subcellular location">
    <subcellularLocation>
        <location evidence="3 20">Cytoplasm</location>
    </subcellularLocation>
</comment>
<accession>A0ABZ2RK29</accession>
<evidence type="ECO:0000313" key="23">
    <source>
        <dbReference type="Proteomes" id="UP001476583"/>
    </source>
</evidence>
<evidence type="ECO:0000256" key="17">
    <source>
        <dbReference type="ARBA" id="ARBA00023316"/>
    </source>
</evidence>
<dbReference type="InterPro" id="IPR036318">
    <property type="entry name" value="FAD-bd_PCMH-like_sf"/>
</dbReference>
<dbReference type="PROSITE" id="PS51387">
    <property type="entry name" value="FAD_PCMH"/>
    <property type="match status" value="1"/>
</dbReference>
<name>A0ABZ2RK29_ECTME</name>
<dbReference type="InterPro" id="IPR036635">
    <property type="entry name" value="MurB_C_sf"/>
</dbReference>
<evidence type="ECO:0000256" key="7">
    <source>
        <dbReference type="ARBA" id="ARBA00015188"/>
    </source>
</evidence>
<dbReference type="NCBIfam" id="NF000755">
    <property type="entry name" value="PRK00046.1"/>
    <property type="match status" value="1"/>
</dbReference>
<feature type="active site" evidence="20">
    <location>
        <position position="166"/>
    </location>
</feature>
<dbReference type="PANTHER" id="PTHR21071">
    <property type="entry name" value="UDP-N-ACETYLENOLPYRUVOYLGLUCOSAMINE REDUCTASE"/>
    <property type="match status" value="1"/>
</dbReference>
<gene>
    <name evidence="20 22" type="primary">murB</name>
    <name evidence="22" type="ORF">WG219_08025</name>
</gene>
<proteinExistence type="inferred from homology"/>
<dbReference type="NCBIfam" id="NF010478">
    <property type="entry name" value="PRK13903.1"/>
    <property type="match status" value="1"/>
</dbReference>
<evidence type="ECO:0000256" key="10">
    <source>
        <dbReference type="ARBA" id="ARBA00022630"/>
    </source>
</evidence>
<dbReference type="EC" id="1.3.1.98" evidence="6 20"/>
<dbReference type="Gene3D" id="3.90.78.10">
    <property type="entry name" value="UDP-N-acetylenolpyruvoylglucosamine reductase, C-terminal domain"/>
    <property type="match status" value="1"/>
</dbReference>
<comment type="pathway">
    <text evidence="4 20">Cell wall biogenesis; peptidoglycan biosynthesis.</text>
</comment>
<keyword evidence="12 20" id="KW-0521">NADP</keyword>
<dbReference type="PANTHER" id="PTHR21071:SF4">
    <property type="entry name" value="UDP-N-ACETYLENOLPYRUVOYLGLUCOSAMINE REDUCTASE"/>
    <property type="match status" value="1"/>
</dbReference>
<comment type="cofactor">
    <cofactor evidence="1 20">
        <name>FAD</name>
        <dbReference type="ChEBI" id="CHEBI:57692"/>
    </cofactor>
</comment>
<dbReference type="EMBL" id="CP148074">
    <property type="protein sequence ID" value="WXL27390.1"/>
    <property type="molecule type" value="Genomic_DNA"/>
</dbReference>
<organism evidence="22 23">
    <name type="scientific">Ectopseudomonas mendocina</name>
    <name type="common">Pseudomonas mendocina</name>
    <dbReference type="NCBI Taxonomy" id="300"/>
    <lineage>
        <taxon>Bacteria</taxon>
        <taxon>Pseudomonadati</taxon>
        <taxon>Pseudomonadota</taxon>
        <taxon>Gammaproteobacteria</taxon>
        <taxon>Pseudomonadales</taxon>
        <taxon>Pseudomonadaceae</taxon>
        <taxon>Ectopseudomonas</taxon>
    </lineage>
</organism>
<evidence type="ECO:0000256" key="11">
    <source>
        <dbReference type="ARBA" id="ARBA00022827"/>
    </source>
</evidence>
<dbReference type="InterPro" id="IPR011601">
    <property type="entry name" value="MurB_C"/>
</dbReference>
<dbReference type="Pfam" id="PF02873">
    <property type="entry name" value="MurB_C"/>
    <property type="match status" value="1"/>
</dbReference>
<keyword evidence="17 20" id="KW-0961">Cell wall biogenesis/degradation</keyword>
<evidence type="ECO:0000256" key="4">
    <source>
        <dbReference type="ARBA" id="ARBA00004752"/>
    </source>
</evidence>
<evidence type="ECO:0000256" key="1">
    <source>
        <dbReference type="ARBA" id="ARBA00001974"/>
    </source>
</evidence>
<keyword evidence="14 20" id="KW-0573">Peptidoglycan synthesis</keyword>
<keyword evidence="16 20" id="KW-0131">Cell cycle</keyword>
<keyword evidence="13 20" id="KW-0133">Cell shape</keyword>
<evidence type="ECO:0000256" key="9">
    <source>
        <dbReference type="ARBA" id="ARBA00022618"/>
    </source>
</evidence>
<evidence type="ECO:0000256" key="2">
    <source>
        <dbReference type="ARBA" id="ARBA00003921"/>
    </source>
</evidence>
<dbReference type="Gene3D" id="3.30.465.10">
    <property type="match status" value="1"/>
</dbReference>
<evidence type="ECO:0000256" key="15">
    <source>
        <dbReference type="ARBA" id="ARBA00023002"/>
    </source>
</evidence>
<protein>
    <recommendedName>
        <fullName evidence="7 20">UDP-N-acetylenolpyruvoylglucosamine reductase</fullName>
        <ecNumber evidence="6 20">1.3.1.98</ecNumber>
    </recommendedName>
    <alternativeName>
        <fullName evidence="18 20">UDP-N-acetylmuramate dehydrogenase</fullName>
    </alternativeName>
</protein>
<evidence type="ECO:0000259" key="21">
    <source>
        <dbReference type="PROSITE" id="PS51387"/>
    </source>
</evidence>
<dbReference type="Proteomes" id="UP001476583">
    <property type="component" value="Chromosome"/>
</dbReference>
<evidence type="ECO:0000256" key="5">
    <source>
        <dbReference type="ARBA" id="ARBA00010485"/>
    </source>
</evidence>
<evidence type="ECO:0000256" key="8">
    <source>
        <dbReference type="ARBA" id="ARBA00022490"/>
    </source>
</evidence>
<evidence type="ECO:0000256" key="12">
    <source>
        <dbReference type="ARBA" id="ARBA00022857"/>
    </source>
</evidence>
<feature type="active site" description="Proton donor" evidence="20">
    <location>
        <position position="239"/>
    </location>
</feature>
<comment type="similarity">
    <text evidence="5 20">Belongs to the MurB family.</text>
</comment>
<evidence type="ECO:0000256" key="6">
    <source>
        <dbReference type="ARBA" id="ARBA00012518"/>
    </source>
</evidence>
<dbReference type="InterPro" id="IPR006094">
    <property type="entry name" value="Oxid_FAD_bind_N"/>
</dbReference>
<evidence type="ECO:0000313" key="22">
    <source>
        <dbReference type="EMBL" id="WXL27390.1"/>
    </source>
</evidence>
<evidence type="ECO:0000256" key="3">
    <source>
        <dbReference type="ARBA" id="ARBA00004496"/>
    </source>
</evidence>
<evidence type="ECO:0000256" key="16">
    <source>
        <dbReference type="ARBA" id="ARBA00023306"/>
    </source>
</evidence>
<evidence type="ECO:0000256" key="19">
    <source>
        <dbReference type="ARBA" id="ARBA00048914"/>
    </source>
</evidence>
<dbReference type="HAMAP" id="MF_00037">
    <property type="entry name" value="MurB"/>
    <property type="match status" value="1"/>
</dbReference>
<dbReference type="NCBIfam" id="TIGR00179">
    <property type="entry name" value="murB"/>
    <property type="match status" value="1"/>
</dbReference>
<comment type="catalytic activity">
    <reaction evidence="19 20">
        <text>UDP-N-acetyl-alpha-D-muramate + NADP(+) = UDP-N-acetyl-3-O-(1-carboxyvinyl)-alpha-D-glucosamine + NADPH + H(+)</text>
        <dbReference type="Rhea" id="RHEA:12248"/>
        <dbReference type="ChEBI" id="CHEBI:15378"/>
        <dbReference type="ChEBI" id="CHEBI:57783"/>
        <dbReference type="ChEBI" id="CHEBI:58349"/>
        <dbReference type="ChEBI" id="CHEBI:68483"/>
        <dbReference type="ChEBI" id="CHEBI:70757"/>
        <dbReference type="EC" id="1.3.1.98"/>
    </reaction>
</comment>
<dbReference type="InterPro" id="IPR003170">
    <property type="entry name" value="MurB"/>
</dbReference>
<reference evidence="22 23" key="1">
    <citation type="submission" date="2024-03" db="EMBL/GenBank/DDBJ databases">
        <title>Complete genome of BD2.</title>
        <authorList>
            <person name="Cao G."/>
        </authorList>
    </citation>
    <scope>NUCLEOTIDE SEQUENCE [LARGE SCALE GENOMIC DNA]</scope>
    <source>
        <strain evidence="22 23">BD2</strain>
    </source>
</reference>
<dbReference type="InterPro" id="IPR016167">
    <property type="entry name" value="FAD-bd_PCMH_sub1"/>
</dbReference>
<dbReference type="SUPFAM" id="SSF56194">
    <property type="entry name" value="Uridine diphospho-N-Acetylenolpyruvylglucosamine reductase, MurB, C-terminal domain"/>
    <property type="match status" value="1"/>
</dbReference>
<feature type="active site" evidence="20">
    <location>
        <position position="335"/>
    </location>
</feature>
<keyword evidence="15 20" id="KW-0560">Oxidoreductase</keyword>
<evidence type="ECO:0000256" key="13">
    <source>
        <dbReference type="ARBA" id="ARBA00022960"/>
    </source>
</evidence>
<comment type="function">
    <text evidence="2 20">Cell wall formation.</text>
</comment>
<dbReference type="Gene3D" id="3.30.43.10">
    <property type="entry name" value="Uridine Diphospho-n-acetylenolpyruvylglucosamine Reductase, domain 2"/>
    <property type="match status" value="1"/>
</dbReference>
<dbReference type="InterPro" id="IPR016169">
    <property type="entry name" value="FAD-bd_PCMH_sub2"/>
</dbReference>
<sequence length="339" mass="37079">MTLLVQSQVSLKPYNSFGVDVQAQYFAEAVNEQDVREAISYAAARNVPLWVIGGGSNLLLTRDVDALVLRMNSRGLRLLSDDGERVVVEAEAGEVWHSFVLWTLEQGFSGLENLSLIPGTVGAAPMQNIGAYGVEIKDVFAGLTALDRESGEVRDFDLADCAFAYRDSLFKQKSGRWVILRVRFNLRRTAALTLHYGLVQQHLLDQGITEPSPLDVSRAVCSIRSEKLPDPAVLGNAGSFFKNPLVSAETAAELKRAYPQLVAYPQADGQVKLAAGWLIEQAGWKGFREGDAGVHKLQALVLVNYGCATGTELLNLARKIQADIASRFGVELEIEPNLY</sequence>
<feature type="domain" description="FAD-binding PCMH-type" evidence="21">
    <location>
        <begin position="18"/>
        <end position="189"/>
    </location>
</feature>
<evidence type="ECO:0000256" key="20">
    <source>
        <dbReference type="HAMAP-Rule" id="MF_00037"/>
    </source>
</evidence>
<evidence type="ECO:0000256" key="14">
    <source>
        <dbReference type="ARBA" id="ARBA00022984"/>
    </source>
</evidence>
<keyword evidence="23" id="KW-1185">Reference proteome</keyword>
<dbReference type="SUPFAM" id="SSF56176">
    <property type="entry name" value="FAD-binding/transporter-associated domain-like"/>
    <property type="match status" value="1"/>
</dbReference>